<feature type="domain" description="NADP-dependent oxidoreductase" evidence="7">
    <location>
        <begin position="21"/>
        <end position="272"/>
    </location>
</feature>
<dbReference type="OMA" id="AWKAMEG"/>
<dbReference type="PANTHER" id="PTHR43827:SF3">
    <property type="entry name" value="NADP-DEPENDENT OXIDOREDUCTASE DOMAIN-CONTAINING PROTEIN"/>
    <property type="match status" value="1"/>
</dbReference>
<dbReference type="PRINTS" id="PR00069">
    <property type="entry name" value="ALDKETRDTASE"/>
</dbReference>
<dbReference type="InterPro" id="IPR023210">
    <property type="entry name" value="NADP_OxRdtase_dom"/>
</dbReference>
<comment type="similarity">
    <text evidence="1">Belongs to the aldo/keto reductase family.</text>
</comment>
<dbReference type="InterPro" id="IPR044494">
    <property type="entry name" value="AKR3C2/3"/>
</dbReference>
<protein>
    <recommendedName>
        <fullName evidence="7">NADP-dependent oxidoreductase domain-containing protein</fullName>
    </recommendedName>
</protein>
<dbReference type="EMBL" id="NCSJ02000036">
    <property type="protein sequence ID" value="RFU33381.1"/>
    <property type="molecule type" value="Genomic_DNA"/>
</dbReference>
<evidence type="ECO:0000256" key="2">
    <source>
        <dbReference type="ARBA" id="ARBA00022857"/>
    </source>
</evidence>
<feature type="active site" description="Proton donor" evidence="4">
    <location>
        <position position="59"/>
    </location>
</feature>
<sequence>MSQITNLKLNDGHEIPIIGYGLGTAHFKRDGAAFDKQLVQTVVMAINTNYYHLDGAEVYGNEPELGEGIKESGVPREKLYVTTKYMGKTTKDIKASFELSLKKLQLDYVDLYLIHEPFSSTTEEDLQAKWADMEAIHATGKAKSIGVSNFTKKHLETILKTAKIVPACNQIEYHPYLQHEDLLDFHRKHGIATAAYAPLTAVLRAAPGPLDETYARLATKYNVTPAQIALRWCIDHDVIVITTSAKEDRLKSVLKIMDFKLTPEEVKEISQVGNQKHHRGFWAPHFDANDRS</sequence>
<keyword evidence="3" id="KW-0560">Oxidoreductase</keyword>
<dbReference type="PIRSF" id="PIRSF000097">
    <property type="entry name" value="AKR"/>
    <property type="match status" value="1"/>
</dbReference>
<feature type="site" description="Lowers pKa of active site Tyr" evidence="6">
    <location>
        <position position="84"/>
    </location>
</feature>
<comment type="caution">
    <text evidence="8">The sequence shown here is derived from an EMBL/GenBank/DDBJ whole genome shotgun (WGS) entry which is preliminary data.</text>
</comment>
<dbReference type="PROSITE" id="PS00062">
    <property type="entry name" value="ALDOKETO_REDUCTASE_2"/>
    <property type="match status" value="1"/>
</dbReference>
<accession>A0A3E2HK12</accession>
<feature type="non-terminal residue" evidence="8">
    <location>
        <position position="292"/>
    </location>
</feature>
<keyword evidence="9" id="KW-1185">Reference proteome</keyword>
<reference evidence="8 9" key="1">
    <citation type="submission" date="2018-05" db="EMBL/GenBank/DDBJ databases">
        <title>Draft genome sequence of Scytalidium lignicola DSM 105466, a ubiquitous saprotrophic fungus.</title>
        <authorList>
            <person name="Buettner E."/>
            <person name="Gebauer A.M."/>
            <person name="Hofrichter M."/>
            <person name="Liers C."/>
            <person name="Kellner H."/>
        </authorList>
    </citation>
    <scope>NUCLEOTIDE SEQUENCE [LARGE SCALE GENOMIC DNA]</scope>
    <source>
        <strain evidence="8 9">DSM 105466</strain>
    </source>
</reference>
<dbReference type="GO" id="GO:0016652">
    <property type="term" value="F:oxidoreductase activity, acting on NAD(P)H as acceptor"/>
    <property type="evidence" value="ECO:0007669"/>
    <property type="project" value="InterPro"/>
</dbReference>
<evidence type="ECO:0000256" key="5">
    <source>
        <dbReference type="PIRSR" id="PIRSR000097-2"/>
    </source>
</evidence>
<dbReference type="AlphaFoldDB" id="A0A3E2HK12"/>
<name>A0A3E2HK12_SCYLI</name>
<dbReference type="InterPro" id="IPR020471">
    <property type="entry name" value="AKR"/>
</dbReference>
<dbReference type="Gene3D" id="3.20.20.100">
    <property type="entry name" value="NADP-dependent oxidoreductase domain"/>
    <property type="match status" value="1"/>
</dbReference>
<dbReference type="PANTHER" id="PTHR43827">
    <property type="entry name" value="2,5-DIKETO-D-GLUCONIC ACID REDUCTASE"/>
    <property type="match status" value="1"/>
</dbReference>
<feature type="binding site" evidence="5">
    <location>
        <position position="115"/>
    </location>
    <ligand>
        <name>substrate</name>
    </ligand>
</feature>
<dbReference type="SUPFAM" id="SSF51430">
    <property type="entry name" value="NAD(P)-linked oxidoreductase"/>
    <property type="match status" value="1"/>
</dbReference>
<evidence type="ECO:0000256" key="4">
    <source>
        <dbReference type="PIRSR" id="PIRSR000097-1"/>
    </source>
</evidence>
<evidence type="ECO:0000256" key="1">
    <source>
        <dbReference type="ARBA" id="ARBA00007905"/>
    </source>
</evidence>
<dbReference type="Pfam" id="PF00248">
    <property type="entry name" value="Aldo_ket_red"/>
    <property type="match status" value="1"/>
</dbReference>
<dbReference type="FunFam" id="3.20.20.100:FF:000002">
    <property type="entry name" value="2,5-diketo-D-gluconic acid reductase A"/>
    <property type="match status" value="1"/>
</dbReference>
<evidence type="ECO:0000256" key="3">
    <source>
        <dbReference type="ARBA" id="ARBA00023002"/>
    </source>
</evidence>
<dbReference type="STRING" id="5539.A0A3E2HK12"/>
<dbReference type="CDD" id="cd19120">
    <property type="entry name" value="AKR_AKR3C2-3"/>
    <property type="match status" value="1"/>
</dbReference>
<gene>
    <name evidence="8" type="ORF">B7463_g2942</name>
</gene>
<dbReference type="InterPro" id="IPR018170">
    <property type="entry name" value="Aldo/ket_reductase_CS"/>
</dbReference>
<organism evidence="8 9">
    <name type="scientific">Scytalidium lignicola</name>
    <name type="common">Hyphomycete</name>
    <dbReference type="NCBI Taxonomy" id="5539"/>
    <lineage>
        <taxon>Eukaryota</taxon>
        <taxon>Fungi</taxon>
        <taxon>Dikarya</taxon>
        <taxon>Ascomycota</taxon>
        <taxon>Pezizomycotina</taxon>
        <taxon>Leotiomycetes</taxon>
        <taxon>Leotiomycetes incertae sedis</taxon>
        <taxon>Scytalidium</taxon>
    </lineage>
</organism>
<evidence type="ECO:0000256" key="6">
    <source>
        <dbReference type="PIRSR" id="PIRSR000097-3"/>
    </source>
</evidence>
<proteinExistence type="inferred from homology"/>
<dbReference type="OrthoDB" id="416253at2759"/>
<keyword evidence="2" id="KW-0521">NADP</keyword>
<dbReference type="GO" id="GO:0016616">
    <property type="term" value="F:oxidoreductase activity, acting on the CH-OH group of donors, NAD or NADP as acceptor"/>
    <property type="evidence" value="ECO:0007669"/>
    <property type="project" value="UniProtKB-ARBA"/>
</dbReference>
<evidence type="ECO:0000259" key="7">
    <source>
        <dbReference type="Pfam" id="PF00248"/>
    </source>
</evidence>
<evidence type="ECO:0000313" key="8">
    <source>
        <dbReference type="EMBL" id="RFU33381.1"/>
    </source>
</evidence>
<evidence type="ECO:0000313" key="9">
    <source>
        <dbReference type="Proteomes" id="UP000258309"/>
    </source>
</evidence>
<dbReference type="Proteomes" id="UP000258309">
    <property type="component" value="Unassembled WGS sequence"/>
</dbReference>
<dbReference type="InterPro" id="IPR036812">
    <property type="entry name" value="NAD(P)_OxRdtase_dom_sf"/>
</dbReference>
<feature type="non-terminal residue" evidence="8">
    <location>
        <position position="1"/>
    </location>
</feature>